<comment type="caution">
    <text evidence="1">The sequence shown here is derived from an EMBL/GenBank/DDBJ whole genome shotgun (WGS) entry which is preliminary data.</text>
</comment>
<dbReference type="AlphaFoldDB" id="A0AAN7MYW6"/>
<dbReference type="Proteomes" id="UP001333110">
    <property type="component" value="Unassembled WGS sequence"/>
</dbReference>
<dbReference type="EMBL" id="JAUNZN010000009">
    <property type="protein sequence ID" value="KAK4816462.1"/>
    <property type="molecule type" value="Genomic_DNA"/>
</dbReference>
<reference evidence="1 2" key="1">
    <citation type="journal article" date="2023" name="J. Hered.">
        <title>Chromosome-level genome of the wood stork (Mycteria americana) provides insight into avian chromosome evolution.</title>
        <authorList>
            <person name="Flamio R. Jr."/>
            <person name="Ramstad K.M."/>
        </authorList>
    </citation>
    <scope>NUCLEOTIDE SEQUENCE [LARGE SCALE GENOMIC DNA]</scope>
    <source>
        <strain evidence="1">JAX WOST 10</strain>
    </source>
</reference>
<proteinExistence type="predicted"/>
<evidence type="ECO:0000313" key="2">
    <source>
        <dbReference type="Proteomes" id="UP001333110"/>
    </source>
</evidence>
<sequence>MRRLVHLSYTEWLRAGTAVPGDKKAQRILHLTEVSEDNRVRFFSLISNKRTRNLPNEERLRELGLFSPEKIRLREYLITVFQHLKGSYKEDRGSLFTKSYTETIKGNRYKLHWERFHLDRRNVL</sequence>
<feature type="non-terminal residue" evidence="1">
    <location>
        <position position="124"/>
    </location>
</feature>
<gene>
    <name evidence="1" type="ORF">QYF61_017190</name>
</gene>
<organism evidence="1 2">
    <name type="scientific">Mycteria americana</name>
    <name type="common">Wood stork</name>
    <dbReference type="NCBI Taxonomy" id="33587"/>
    <lineage>
        <taxon>Eukaryota</taxon>
        <taxon>Metazoa</taxon>
        <taxon>Chordata</taxon>
        <taxon>Craniata</taxon>
        <taxon>Vertebrata</taxon>
        <taxon>Euteleostomi</taxon>
        <taxon>Archelosauria</taxon>
        <taxon>Archosauria</taxon>
        <taxon>Dinosauria</taxon>
        <taxon>Saurischia</taxon>
        <taxon>Theropoda</taxon>
        <taxon>Coelurosauria</taxon>
        <taxon>Aves</taxon>
        <taxon>Neognathae</taxon>
        <taxon>Neoaves</taxon>
        <taxon>Aequornithes</taxon>
        <taxon>Ciconiiformes</taxon>
        <taxon>Ciconiidae</taxon>
        <taxon>Mycteria</taxon>
    </lineage>
</organism>
<name>A0AAN7MYW6_MYCAM</name>
<accession>A0AAN7MYW6</accession>
<evidence type="ECO:0000313" key="1">
    <source>
        <dbReference type="EMBL" id="KAK4816462.1"/>
    </source>
</evidence>
<protein>
    <submittedName>
        <fullName evidence="1">Uncharacterized protein</fullName>
    </submittedName>
</protein>
<keyword evidence="2" id="KW-1185">Reference proteome</keyword>